<dbReference type="PANTHER" id="PTHR19303:SF73">
    <property type="entry name" value="PROTEIN PDC2"/>
    <property type="match status" value="1"/>
</dbReference>
<dbReference type="Pfam" id="PF03221">
    <property type="entry name" value="HTH_Tnp_Tc5"/>
    <property type="match status" value="1"/>
</dbReference>
<dbReference type="InterPro" id="IPR006600">
    <property type="entry name" value="HTH_CenpB_DNA-bd_dom"/>
</dbReference>
<dbReference type="GO" id="GO:0005634">
    <property type="term" value="C:nucleus"/>
    <property type="evidence" value="ECO:0007669"/>
    <property type="project" value="UniProtKB-SubCell"/>
</dbReference>
<keyword evidence="4" id="KW-1185">Reference proteome</keyword>
<evidence type="ECO:0000313" key="4">
    <source>
        <dbReference type="Proteomes" id="UP000515164"/>
    </source>
</evidence>
<dbReference type="InterPro" id="IPR050863">
    <property type="entry name" value="CenT-Element_Derived"/>
</dbReference>
<dbReference type="SUPFAM" id="SSF46689">
    <property type="entry name" value="Homeodomain-like"/>
    <property type="match status" value="1"/>
</dbReference>
<dbReference type="Pfam" id="PF03184">
    <property type="entry name" value="DDE_1"/>
    <property type="match status" value="1"/>
</dbReference>
<dbReference type="AlphaFoldDB" id="A0A6P8NJ10"/>
<proteinExistence type="predicted"/>
<dbReference type="RefSeq" id="XP_033314512.1">
    <property type="nucleotide sequence ID" value="XM_033458621.1"/>
</dbReference>
<sequence length="483" mass="56291">MMKRKSQTVLSVEKKHDIIRMREQGANRTLILQKYGITVSCLGNIYTGHAEIERLFQAKTLDISRSRKRTGWLHVTDLEKIVYQLYLRCRQNRIQMTGSEIRKKALEINEKLKGAPDFKASCLWLDNFRYRHRMTDDDVRKDFPIRTTDAMDNFKTCFNKLLKDEFTLENVYNVVHTVIMWKGVPEKTSMFNRAKKAGNQQMLEDHITALFCANATGCHKLPILIIGSIGETQGLYNLNTEAFSTIYRANVNAKMNSNIFNEWFRKYFLKSVIERQMKKGRREKTLLLLDNTKLLYDLNDLNRKDKFVTVISIPLSISPLRQPMNCGIIASFKRKFRNQLVITLASLPLCNTEDDVIDMHDKLDMWDCCSFAYDAWSYVDDAILRNAWDAILERDVLWSGQYSIKMKYDAVKTIELLHSLPGCERCDEASVFNWFEMDETCDIIMKICTNEVVRDFEDRNVDRVNTNFDDEAGPSHSKVSKMS</sequence>
<protein>
    <submittedName>
        <fullName evidence="5">Jerky protein homolog-like</fullName>
    </submittedName>
</protein>
<name>A0A6P8NJ10_9HYME</name>
<dbReference type="Proteomes" id="UP000515164">
    <property type="component" value="Unplaced"/>
</dbReference>
<organism evidence="4 5">
    <name type="scientific">Bombus bifarius</name>
    <dbReference type="NCBI Taxonomy" id="103933"/>
    <lineage>
        <taxon>Eukaryota</taxon>
        <taxon>Metazoa</taxon>
        <taxon>Ecdysozoa</taxon>
        <taxon>Arthropoda</taxon>
        <taxon>Hexapoda</taxon>
        <taxon>Insecta</taxon>
        <taxon>Pterygota</taxon>
        <taxon>Neoptera</taxon>
        <taxon>Endopterygota</taxon>
        <taxon>Hymenoptera</taxon>
        <taxon>Apocrita</taxon>
        <taxon>Aculeata</taxon>
        <taxon>Apoidea</taxon>
        <taxon>Anthophila</taxon>
        <taxon>Apidae</taxon>
        <taxon>Bombus</taxon>
        <taxon>Pyrobombus</taxon>
    </lineage>
</organism>
<dbReference type="InterPro" id="IPR004875">
    <property type="entry name" value="DDE_SF_endonuclease_dom"/>
</dbReference>
<keyword evidence="2" id="KW-0238">DNA-binding</keyword>
<dbReference type="GeneID" id="117213255"/>
<evidence type="ECO:0000259" key="3">
    <source>
        <dbReference type="PROSITE" id="PS51253"/>
    </source>
</evidence>
<dbReference type="Gene3D" id="1.10.10.60">
    <property type="entry name" value="Homeodomain-like"/>
    <property type="match status" value="1"/>
</dbReference>
<dbReference type="SMART" id="SM00674">
    <property type="entry name" value="CENPB"/>
    <property type="match status" value="1"/>
</dbReference>
<comment type="subcellular location">
    <subcellularLocation>
        <location evidence="1">Nucleus</location>
    </subcellularLocation>
</comment>
<accession>A0A6P8NJ10</accession>
<evidence type="ECO:0000256" key="1">
    <source>
        <dbReference type="ARBA" id="ARBA00004123"/>
    </source>
</evidence>
<feature type="domain" description="HTH CENPB-type" evidence="3">
    <location>
        <begin position="66"/>
        <end position="138"/>
    </location>
</feature>
<dbReference type="PANTHER" id="PTHR19303">
    <property type="entry name" value="TRANSPOSON"/>
    <property type="match status" value="1"/>
</dbReference>
<dbReference type="InterPro" id="IPR009057">
    <property type="entry name" value="Homeodomain-like_sf"/>
</dbReference>
<dbReference type="PROSITE" id="PS51253">
    <property type="entry name" value="HTH_CENPB"/>
    <property type="match status" value="1"/>
</dbReference>
<gene>
    <name evidence="5" type="primary">LOC117213255</name>
</gene>
<evidence type="ECO:0000256" key="2">
    <source>
        <dbReference type="ARBA" id="ARBA00023125"/>
    </source>
</evidence>
<reference evidence="5" key="1">
    <citation type="submission" date="2025-08" db="UniProtKB">
        <authorList>
            <consortium name="RefSeq"/>
        </authorList>
    </citation>
    <scope>IDENTIFICATION</scope>
    <source>
        <tissue evidence="5">Muscle</tissue>
    </source>
</reference>
<evidence type="ECO:0000313" key="5">
    <source>
        <dbReference type="RefSeq" id="XP_033314512.1"/>
    </source>
</evidence>
<dbReference type="GO" id="GO:0003677">
    <property type="term" value="F:DNA binding"/>
    <property type="evidence" value="ECO:0007669"/>
    <property type="project" value="UniProtKB-KW"/>
</dbReference>
<dbReference type="KEGG" id="bbif:117213255"/>